<organism evidence="2 3">
    <name type="scientific">Sordaria macrospora</name>
    <dbReference type="NCBI Taxonomy" id="5147"/>
    <lineage>
        <taxon>Eukaryota</taxon>
        <taxon>Fungi</taxon>
        <taxon>Dikarya</taxon>
        <taxon>Ascomycota</taxon>
        <taxon>Pezizomycotina</taxon>
        <taxon>Sordariomycetes</taxon>
        <taxon>Sordariomycetidae</taxon>
        <taxon>Sordariales</taxon>
        <taxon>Sordariaceae</taxon>
        <taxon>Sordaria</taxon>
    </lineage>
</organism>
<dbReference type="Proteomes" id="UP000433876">
    <property type="component" value="Unassembled WGS sequence"/>
</dbReference>
<feature type="region of interest" description="Disordered" evidence="1">
    <location>
        <begin position="57"/>
        <end position="135"/>
    </location>
</feature>
<gene>
    <name evidence="2" type="ORF">SMACR_08003</name>
</gene>
<evidence type="ECO:0000313" key="3">
    <source>
        <dbReference type="Proteomes" id="UP000433876"/>
    </source>
</evidence>
<sequence length="135" mass="14903">MPFTRPSSSSRRSRARPNAQPPTLRRENAEVVYEAVDNAKLSGGVERLLTTFNQTHTGHRVSRAAPAGQIVNGRRIEREPQLPSYTQNPTSGETTMEITPSEELPTYAEASNEQGNSEGDKEEGTVTNYCNQGFH</sequence>
<protein>
    <submittedName>
        <fullName evidence="2">Uncharacterized protein</fullName>
    </submittedName>
</protein>
<evidence type="ECO:0000256" key="1">
    <source>
        <dbReference type="SAM" id="MobiDB-lite"/>
    </source>
</evidence>
<dbReference type="AlphaFoldDB" id="A0A8S8ZJJ6"/>
<name>A0A8S8ZJJ6_SORMA</name>
<dbReference type="EMBL" id="NMPR01000138">
    <property type="protein sequence ID" value="KAA8629370.1"/>
    <property type="molecule type" value="Genomic_DNA"/>
</dbReference>
<comment type="caution">
    <text evidence="2">The sequence shown here is derived from an EMBL/GenBank/DDBJ whole genome shotgun (WGS) entry which is preliminary data.</text>
</comment>
<evidence type="ECO:0000313" key="2">
    <source>
        <dbReference type="EMBL" id="KAA8629370.1"/>
    </source>
</evidence>
<feature type="compositionally biased region" description="Polar residues" evidence="1">
    <location>
        <begin position="83"/>
        <end position="98"/>
    </location>
</feature>
<feature type="compositionally biased region" description="Polar residues" evidence="1">
    <location>
        <begin position="125"/>
        <end position="135"/>
    </location>
</feature>
<feature type="region of interest" description="Disordered" evidence="1">
    <location>
        <begin position="1"/>
        <end position="27"/>
    </location>
</feature>
<accession>A0A8S8ZJJ6</accession>
<reference evidence="2 3" key="1">
    <citation type="submission" date="2017-07" db="EMBL/GenBank/DDBJ databases">
        <title>Genome sequence of the Sordaria macrospora wild type strain R19027.</title>
        <authorList>
            <person name="Nowrousian M."/>
            <person name="Teichert I."/>
            <person name="Kueck U."/>
        </authorList>
    </citation>
    <scope>NUCLEOTIDE SEQUENCE [LARGE SCALE GENOMIC DNA]</scope>
    <source>
        <strain evidence="2 3">R19027</strain>
        <tissue evidence="2">Mycelium</tissue>
    </source>
</reference>
<feature type="compositionally biased region" description="Low complexity" evidence="1">
    <location>
        <begin position="1"/>
        <end position="10"/>
    </location>
</feature>
<dbReference type="VEuPathDB" id="FungiDB:SMAC_08003"/>
<proteinExistence type="predicted"/>